<dbReference type="InterPro" id="IPR011009">
    <property type="entry name" value="Kinase-like_dom_sf"/>
</dbReference>
<dbReference type="InterPro" id="IPR024604">
    <property type="entry name" value="GSG2_C"/>
</dbReference>
<evidence type="ECO:0000256" key="5">
    <source>
        <dbReference type="ARBA" id="ARBA00022777"/>
    </source>
</evidence>
<dbReference type="OrthoDB" id="21018at2759"/>
<proteinExistence type="predicted"/>
<dbReference type="EMBL" id="QCYY01000744">
    <property type="protein sequence ID" value="ROT83069.1"/>
    <property type="molecule type" value="Genomic_DNA"/>
</dbReference>
<evidence type="ECO:0000259" key="11">
    <source>
        <dbReference type="PROSITE" id="PS50011"/>
    </source>
</evidence>
<dbReference type="PANTHER" id="PTHR24419:SF18">
    <property type="entry name" value="SERINE_THREONINE-PROTEIN KINASE HASPIN"/>
    <property type="match status" value="1"/>
</dbReference>
<keyword evidence="5" id="KW-0418">Kinase</keyword>
<evidence type="ECO:0000256" key="9">
    <source>
        <dbReference type="PROSITE-ProRule" id="PRU10141"/>
    </source>
</evidence>
<feature type="binding site" evidence="9">
    <location>
        <position position="1027"/>
    </location>
    <ligand>
        <name>ATP</name>
        <dbReference type="ChEBI" id="CHEBI:30616"/>
    </ligand>
</feature>
<evidence type="ECO:0000313" key="12">
    <source>
        <dbReference type="EMBL" id="ROT83069.1"/>
    </source>
</evidence>
<dbReference type="InterPro" id="IPR000719">
    <property type="entry name" value="Prot_kinase_dom"/>
</dbReference>
<comment type="catalytic activity">
    <reaction evidence="7">
        <text>L-threonyl-[protein] + ATP = O-phospho-L-threonyl-[protein] + ADP + H(+)</text>
        <dbReference type="Rhea" id="RHEA:46608"/>
        <dbReference type="Rhea" id="RHEA-COMP:11060"/>
        <dbReference type="Rhea" id="RHEA-COMP:11605"/>
        <dbReference type="ChEBI" id="CHEBI:15378"/>
        <dbReference type="ChEBI" id="CHEBI:30013"/>
        <dbReference type="ChEBI" id="CHEBI:30616"/>
        <dbReference type="ChEBI" id="CHEBI:61977"/>
        <dbReference type="ChEBI" id="CHEBI:456216"/>
        <dbReference type="EC" id="2.7.11.1"/>
    </reaction>
</comment>
<evidence type="ECO:0000256" key="10">
    <source>
        <dbReference type="SAM" id="MobiDB-lite"/>
    </source>
</evidence>
<dbReference type="InterPro" id="IPR017441">
    <property type="entry name" value="Protein_kinase_ATP_BS"/>
</dbReference>
<evidence type="ECO:0000256" key="4">
    <source>
        <dbReference type="ARBA" id="ARBA00022741"/>
    </source>
</evidence>
<dbReference type="GO" id="GO:0072354">
    <property type="term" value="F:histone H3T3 kinase activity"/>
    <property type="evidence" value="ECO:0007669"/>
    <property type="project" value="TreeGrafter"/>
</dbReference>
<dbReference type="PROSITE" id="PS50011">
    <property type="entry name" value="PROTEIN_KINASE_DOM"/>
    <property type="match status" value="1"/>
</dbReference>
<keyword evidence="4 9" id="KW-0547">Nucleotide-binding</keyword>
<feature type="compositionally biased region" description="Basic and acidic residues" evidence="10">
    <location>
        <begin position="269"/>
        <end position="292"/>
    </location>
</feature>
<keyword evidence="6 9" id="KW-0067">ATP-binding</keyword>
<evidence type="ECO:0000313" key="13">
    <source>
        <dbReference type="Proteomes" id="UP000283509"/>
    </source>
</evidence>
<dbReference type="GO" id="GO:0005737">
    <property type="term" value="C:cytoplasm"/>
    <property type="evidence" value="ECO:0007669"/>
    <property type="project" value="TreeGrafter"/>
</dbReference>
<feature type="region of interest" description="Disordered" evidence="10">
    <location>
        <begin position="613"/>
        <end position="645"/>
    </location>
</feature>
<feature type="region of interest" description="Disordered" evidence="10">
    <location>
        <begin position="794"/>
        <end position="844"/>
    </location>
</feature>
<dbReference type="GO" id="GO:0035556">
    <property type="term" value="P:intracellular signal transduction"/>
    <property type="evidence" value="ECO:0007669"/>
    <property type="project" value="TreeGrafter"/>
</dbReference>
<dbReference type="SUPFAM" id="SSF56112">
    <property type="entry name" value="Protein kinase-like (PK-like)"/>
    <property type="match status" value="1"/>
</dbReference>
<dbReference type="Gene3D" id="3.30.200.20">
    <property type="entry name" value="Phosphorylase Kinase, domain 1"/>
    <property type="match status" value="1"/>
</dbReference>
<comment type="catalytic activity">
    <reaction evidence="8">
        <text>L-seryl-[protein] + ATP = O-phospho-L-seryl-[protein] + ADP + H(+)</text>
        <dbReference type="Rhea" id="RHEA:17989"/>
        <dbReference type="Rhea" id="RHEA-COMP:9863"/>
        <dbReference type="Rhea" id="RHEA-COMP:11604"/>
        <dbReference type="ChEBI" id="CHEBI:15378"/>
        <dbReference type="ChEBI" id="CHEBI:29999"/>
        <dbReference type="ChEBI" id="CHEBI:30616"/>
        <dbReference type="ChEBI" id="CHEBI:83421"/>
        <dbReference type="ChEBI" id="CHEBI:456216"/>
        <dbReference type="EC" id="2.7.11.1"/>
    </reaction>
</comment>
<gene>
    <name evidence="12" type="ORF">C7M84_023760</name>
</gene>
<evidence type="ECO:0000256" key="7">
    <source>
        <dbReference type="ARBA" id="ARBA00047899"/>
    </source>
</evidence>
<sequence>MGPRPQKGTYSKVKQSPKTEEERRKHFKHRKGIPKFSDLFINKDENESDPFDTLFETSSEDRGKLKKLKHKVSAKQRRPLAVKNSLLNSTLSSSHNSANDTFDKLLKEVKFPSVVANSSNHLSSSAGSSLEADGILYQSLFSSVACSTAAAQNHDHKEETKPISPTKESKKNIENKRANKRKKEKKETKASRSKAAGKTGGKASTRKNKKGAKPPVIADHCQDEMQEVASLFPSGTTFKVPVIQLHRITTFTTPPVCRTQKNISEEKMVESPLEVQHKPKEGLRGKSSDKGDVITSTPADISRQKAVLKNGKTWSMPSTPTLEHLVSPVPKESYLVALSNSSNFESPMSFKSKSNIHSNHEGQSEQSVESRYETCNSEINCKSLDSSPAVASEAIGIISRCHQNENYRDSESEVKRFYNSSLELESGPFKGVVIPTHYSAKAQKNSFCHAENSEPEISVELSKVIGLRNVGTARTLTNKVTTRKKKGAAVEIRNEFESSADLSTLERSLAHMYKRNRKNTKQLGSKLSLKKSWAKPSPVLTRLRLKAPRQTKNYDTSVDSVVAAPENTKCTSINLLSSIEKSLVIGRQKRISKGRVRAKHHIHLEISDTDTSLVIPRRPPKKLSLRKKRKDNASLNPSNRNSHCEPAENTFQFMLDADLSSVIVAENSLVKRRSGRLLAMKQQTSVSSPKLLRRKSARLCKNNLDESATKSQCENENYINTSRVQNQSDLKELSLKDFSRMSAKSVQGLEANAMSFGSVNSTVFTDFQTRKERRGNQLVYCKLEASEDIFDTSDTNISKADNEEPVGFEEPQVTDRDLENAKQISSSEKCIDSQEQAPPRGDSCHLAESSIYENSLLELEELEDVCRSVKVQCMIPMKGGKGWRRSCLSMAAAKIPHRPDETGIRRQTVHFVSDGHRRRTGGRISAIPLDMSRRIHQMGIAHEVDLHSSQHTSFHTVVSIDTTEPAIPSDPREYVLKLCSQVTPVPIDECFTESRLVSCKKIGEGVYGEVFMTRPNPSNLEGATVLKIMPIEGDFEVNGEPQKKFGEIVSEIVISLELSNLRKSENESNWTENFVNVLNSWCVQGCYMQDLLNMWDLYHEEKGSENDRPDLFPDSQLYIVLEFGHGGGDLESYVFNNAGESLAVFFQIAYSLAVAEQELEFEHRDLHWGNVLVAPTKDSVIDFRVAGANYKLPTKGLKATVIDFTLSRLRLKHCVMYNNLGEDPSLFTAEGDYQFEIYRQMRKANGNDWEKFTPYTNVLWLHYILDKMIGECYYKKVKTKVHTRLVVSGVLGSPGGLRIWLSVVSGVLGSPGAQDLVRVVVSGVLGSPGDSGLVRVVVSGVLGSPGDSGFGGEWWIWWRVVVSGVLGSPGDSGLVRVVVSGVLGSPGDSGLVESGGEWRARVSRGSGFGGEWIGVESGGEWRARVSRGLRIGGVVVSGVLGSPGAQDCGSPGAQDVVSGGEWRARVSRGSGLVVSGGEWRARVSRGLRMW</sequence>
<dbReference type="GO" id="GO:0005524">
    <property type="term" value="F:ATP binding"/>
    <property type="evidence" value="ECO:0007669"/>
    <property type="project" value="UniProtKB-UniRule"/>
</dbReference>
<feature type="compositionally biased region" description="Basic and acidic residues" evidence="10">
    <location>
        <begin position="153"/>
        <end position="177"/>
    </location>
</feature>
<keyword evidence="2" id="KW-0723">Serine/threonine-protein kinase</keyword>
<dbReference type="PROSITE" id="PS00107">
    <property type="entry name" value="PROTEIN_KINASE_ATP"/>
    <property type="match status" value="1"/>
</dbReference>
<dbReference type="STRING" id="6689.A0A423U2Z4"/>
<dbReference type="Pfam" id="PF12330">
    <property type="entry name" value="Haspin_kinase"/>
    <property type="match status" value="1"/>
</dbReference>
<dbReference type="PANTHER" id="PTHR24419">
    <property type="entry name" value="INTERLEUKIN-1 RECEPTOR-ASSOCIATED KINASE"/>
    <property type="match status" value="1"/>
</dbReference>
<evidence type="ECO:0000256" key="2">
    <source>
        <dbReference type="ARBA" id="ARBA00022527"/>
    </source>
</evidence>
<evidence type="ECO:0000256" key="3">
    <source>
        <dbReference type="ARBA" id="ARBA00022679"/>
    </source>
</evidence>
<keyword evidence="3" id="KW-0808">Transferase</keyword>
<comment type="caution">
    <text evidence="12">The sequence shown here is derived from an EMBL/GenBank/DDBJ whole genome shotgun (WGS) entry which is preliminary data.</text>
</comment>
<feature type="compositionally biased region" description="Basic residues" evidence="10">
    <location>
        <begin position="618"/>
        <end position="630"/>
    </location>
</feature>
<accession>A0A423U2Z4</accession>
<reference evidence="12 13" key="2">
    <citation type="submission" date="2019-01" db="EMBL/GenBank/DDBJ databases">
        <title>The decoding of complex shrimp genome reveals the adaptation for benthos swimmer, frequently molting mechanism and breeding impact on genome.</title>
        <authorList>
            <person name="Sun Y."/>
            <person name="Gao Y."/>
            <person name="Yu Y."/>
        </authorList>
    </citation>
    <scope>NUCLEOTIDE SEQUENCE [LARGE SCALE GENOMIC DNA]</scope>
    <source>
        <tissue evidence="12">Muscle</tissue>
    </source>
</reference>
<feature type="region of interest" description="Disordered" evidence="10">
    <location>
        <begin position="1"/>
        <end position="33"/>
    </location>
</feature>
<dbReference type="SMART" id="SM01331">
    <property type="entry name" value="DUF3635"/>
    <property type="match status" value="1"/>
</dbReference>
<protein>
    <recommendedName>
        <fullName evidence="1">non-specific serine/threonine protein kinase</fullName>
        <ecNumber evidence="1">2.7.11.1</ecNumber>
    </recommendedName>
</protein>
<evidence type="ECO:0000256" key="8">
    <source>
        <dbReference type="ARBA" id="ARBA00048679"/>
    </source>
</evidence>
<dbReference type="EC" id="2.7.11.1" evidence="1"/>
<evidence type="ECO:0000256" key="1">
    <source>
        <dbReference type="ARBA" id="ARBA00012513"/>
    </source>
</evidence>
<evidence type="ECO:0000256" key="6">
    <source>
        <dbReference type="ARBA" id="ARBA00022840"/>
    </source>
</evidence>
<organism evidence="12 13">
    <name type="scientific">Penaeus vannamei</name>
    <name type="common">Whiteleg shrimp</name>
    <name type="synonym">Litopenaeus vannamei</name>
    <dbReference type="NCBI Taxonomy" id="6689"/>
    <lineage>
        <taxon>Eukaryota</taxon>
        <taxon>Metazoa</taxon>
        <taxon>Ecdysozoa</taxon>
        <taxon>Arthropoda</taxon>
        <taxon>Crustacea</taxon>
        <taxon>Multicrustacea</taxon>
        <taxon>Malacostraca</taxon>
        <taxon>Eumalacostraca</taxon>
        <taxon>Eucarida</taxon>
        <taxon>Decapoda</taxon>
        <taxon>Dendrobranchiata</taxon>
        <taxon>Penaeoidea</taxon>
        <taxon>Penaeidae</taxon>
        <taxon>Penaeus</taxon>
    </lineage>
</organism>
<keyword evidence="13" id="KW-1185">Reference proteome</keyword>
<feature type="domain" description="Protein kinase" evidence="11">
    <location>
        <begin position="996"/>
        <end position="1350"/>
    </location>
</feature>
<dbReference type="Proteomes" id="UP000283509">
    <property type="component" value="Unassembled WGS sequence"/>
</dbReference>
<dbReference type="Gene3D" id="1.10.510.10">
    <property type="entry name" value="Transferase(Phosphotransferase) domain 1"/>
    <property type="match status" value="1"/>
</dbReference>
<name>A0A423U2Z4_PENVA</name>
<feature type="compositionally biased region" description="Polar residues" evidence="10">
    <location>
        <begin position="822"/>
        <end position="836"/>
    </location>
</feature>
<reference evidence="12 13" key="1">
    <citation type="submission" date="2018-04" db="EMBL/GenBank/DDBJ databases">
        <authorList>
            <person name="Zhang X."/>
            <person name="Yuan J."/>
            <person name="Li F."/>
            <person name="Xiang J."/>
        </authorList>
    </citation>
    <scope>NUCLEOTIDE SEQUENCE [LARGE SCALE GENOMIC DNA]</scope>
    <source>
        <tissue evidence="12">Muscle</tissue>
    </source>
</reference>
<dbReference type="GO" id="GO:0005634">
    <property type="term" value="C:nucleus"/>
    <property type="evidence" value="ECO:0007669"/>
    <property type="project" value="TreeGrafter"/>
</dbReference>
<feature type="region of interest" description="Disordered" evidence="10">
    <location>
        <begin position="152"/>
        <end position="215"/>
    </location>
</feature>
<feature type="region of interest" description="Disordered" evidence="10">
    <location>
        <begin position="269"/>
        <end position="301"/>
    </location>
</feature>
<dbReference type="GO" id="GO:0000278">
    <property type="term" value="P:mitotic cell cycle"/>
    <property type="evidence" value="ECO:0007669"/>
    <property type="project" value="TreeGrafter"/>
</dbReference>